<keyword evidence="11" id="KW-1185">Reference proteome</keyword>
<dbReference type="PROSITE" id="PS50240">
    <property type="entry name" value="TRYPSIN_DOM"/>
    <property type="match status" value="2"/>
</dbReference>
<gene>
    <name evidence="10" type="ORF">R3I93_001688</name>
</gene>
<dbReference type="InterPro" id="IPR001314">
    <property type="entry name" value="Peptidase_S1A"/>
</dbReference>
<evidence type="ECO:0000313" key="10">
    <source>
        <dbReference type="EMBL" id="KAK7174551.1"/>
    </source>
</evidence>
<name>A0AAN9DJU2_9TELE</name>
<dbReference type="FunFam" id="2.40.10.10:FF:000057">
    <property type="entry name" value="Zgc:100868"/>
    <property type="match status" value="1"/>
</dbReference>
<dbReference type="GO" id="GO:0004252">
    <property type="term" value="F:serine-type endopeptidase activity"/>
    <property type="evidence" value="ECO:0007669"/>
    <property type="project" value="InterPro"/>
</dbReference>
<dbReference type="InterPro" id="IPR043504">
    <property type="entry name" value="Peptidase_S1_PA_chymotrypsin"/>
</dbReference>
<keyword evidence="5" id="KW-1015">Disulfide bond</keyword>
<dbReference type="Gene3D" id="2.40.10.10">
    <property type="entry name" value="Trypsin-like serine proteases"/>
    <property type="match status" value="2"/>
</dbReference>
<dbReference type="GO" id="GO:0006508">
    <property type="term" value="P:proteolysis"/>
    <property type="evidence" value="ECO:0007669"/>
    <property type="project" value="UniProtKB-KW"/>
</dbReference>
<evidence type="ECO:0000256" key="6">
    <source>
        <dbReference type="ARBA" id="ARBA00023180"/>
    </source>
</evidence>
<evidence type="ECO:0000313" key="11">
    <source>
        <dbReference type="Proteomes" id="UP001364617"/>
    </source>
</evidence>
<evidence type="ECO:0000256" key="5">
    <source>
        <dbReference type="ARBA" id="ARBA00023157"/>
    </source>
</evidence>
<evidence type="ECO:0000256" key="2">
    <source>
        <dbReference type="ARBA" id="ARBA00022729"/>
    </source>
</evidence>
<dbReference type="PANTHER" id="PTHR24253">
    <property type="entry name" value="TRANSMEMBRANE PROTEASE SERINE"/>
    <property type="match status" value="1"/>
</dbReference>
<sequence>MKMFWKLSLVFVVTLLIKGCDCQPMACGRAPLNTKIVGGVNASAGAWPWQVSLHQDGSHFCGGSLINNRWVLSAAHCFPGTTAASITVYLGRQSQEQSNPNEVSRSVSQLIVHPGYGNGTSYNNDMALLQLSSPVNFTDYIGPVCLAADGSIFNSDTMWVTGWGTIYSGVSLPSPQILQEVDVPLVGNSKCNCLYSGTITDNMMCAGLPEGGKDSCQGDSGGPMVIKQGPRWIQAGVVSFGYGCALPQYPGVYARVSQYQQWISEQIGANSAGFVTFNSTTPLPDENCTLSTPPTLCGGSADSWSWMAHLTYHGYPMCVGTLVSDRFVMTSASCLSGFMGMDGWTVTLNVVQWDCSSNVMSAGVANVFFDDILGNGVALVELSFPFYNVANVPVDMYDLSFGPGSQCSVVGQNSWDQSFQEVQVTIVNCDPSETSPINICTEPLYWSFQRENGIPLLCRMYGMWIQTGLLSIGRSGINPQSSNSTVFIRTSPFSSFLTNTIREYPSILDGAESFSPLSLTCILLLSFPAVLQAIY</sequence>
<dbReference type="AlphaFoldDB" id="A0AAN9DJU2"/>
<keyword evidence="3 7" id="KW-0378">Hydrolase</keyword>
<evidence type="ECO:0000256" key="1">
    <source>
        <dbReference type="ARBA" id="ARBA00022670"/>
    </source>
</evidence>
<dbReference type="SUPFAM" id="SSF50494">
    <property type="entry name" value="Trypsin-like serine proteases"/>
    <property type="match status" value="2"/>
</dbReference>
<comment type="caution">
    <text evidence="10">The sequence shown here is derived from an EMBL/GenBank/DDBJ whole genome shotgun (WGS) entry which is preliminary data.</text>
</comment>
<dbReference type="EMBL" id="JAYKXH010000002">
    <property type="protein sequence ID" value="KAK7174551.1"/>
    <property type="molecule type" value="Genomic_DNA"/>
</dbReference>
<dbReference type="PANTHER" id="PTHR24253:SF144">
    <property type="entry name" value="CHYMOTRYPSIN-LIKE PROTEASE CTRL-1-RELATED"/>
    <property type="match status" value="1"/>
</dbReference>
<dbReference type="Proteomes" id="UP001364617">
    <property type="component" value="Unassembled WGS sequence"/>
</dbReference>
<keyword evidence="1 7" id="KW-0645">Protease</keyword>
<reference evidence="10 11" key="1">
    <citation type="submission" date="2024-02" db="EMBL/GenBank/DDBJ databases">
        <title>Chromosome-level genome assembly of the Eurasian Minnow (Phoxinus phoxinus).</title>
        <authorList>
            <person name="Oriowo T.O."/>
            <person name="Martin S."/>
            <person name="Stange M."/>
            <person name="Chrysostomakis Y."/>
            <person name="Brown T."/>
            <person name="Winkler S."/>
            <person name="Kukowka S."/>
            <person name="Myers E.W."/>
            <person name="Bohne A."/>
        </authorList>
    </citation>
    <scope>NUCLEOTIDE SEQUENCE [LARGE SCALE GENOMIC DNA]</scope>
    <source>
        <strain evidence="10">ZFMK-TIS-60720</strain>
        <tissue evidence="10">Whole Organism</tissue>
    </source>
</reference>
<evidence type="ECO:0000256" key="4">
    <source>
        <dbReference type="ARBA" id="ARBA00022825"/>
    </source>
</evidence>
<keyword evidence="4 7" id="KW-0720">Serine protease</keyword>
<keyword evidence="6" id="KW-0325">Glycoprotein</keyword>
<dbReference type="PROSITE" id="PS00135">
    <property type="entry name" value="TRYPSIN_SER"/>
    <property type="match status" value="1"/>
</dbReference>
<dbReference type="PROSITE" id="PS00134">
    <property type="entry name" value="TRYPSIN_HIS"/>
    <property type="match status" value="1"/>
</dbReference>
<evidence type="ECO:0000256" key="8">
    <source>
        <dbReference type="SAM" id="SignalP"/>
    </source>
</evidence>
<feature type="signal peptide" evidence="8">
    <location>
        <begin position="1"/>
        <end position="22"/>
    </location>
</feature>
<evidence type="ECO:0000259" key="9">
    <source>
        <dbReference type="PROSITE" id="PS50240"/>
    </source>
</evidence>
<organism evidence="10 11">
    <name type="scientific">Phoxinus phoxinus</name>
    <name type="common">Eurasian minnow</name>
    <dbReference type="NCBI Taxonomy" id="58324"/>
    <lineage>
        <taxon>Eukaryota</taxon>
        <taxon>Metazoa</taxon>
        <taxon>Chordata</taxon>
        <taxon>Craniata</taxon>
        <taxon>Vertebrata</taxon>
        <taxon>Euteleostomi</taxon>
        <taxon>Actinopterygii</taxon>
        <taxon>Neopterygii</taxon>
        <taxon>Teleostei</taxon>
        <taxon>Ostariophysi</taxon>
        <taxon>Cypriniformes</taxon>
        <taxon>Leuciscidae</taxon>
        <taxon>Phoxininae</taxon>
        <taxon>Phoxinus</taxon>
    </lineage>
</organism>
<dbReference type="InterPro" id="IPR001254">
    <property type="entry name" value="Trypsin_dom"/>
</dbReference>
<dbReference type="InterPro" id="IPR033116">
    <property type="entry name" value="TRYPSIN_SER"/>
</dbReference>
<keyword evidence="2 8" id="KW-0732">Signal</keyword>
<feature type="domain" description="Peptidase S1" evidence="9">
    <location>
        <begin position="296"/>
        <end position="502"/>
    </location>
</feature>
<dbReference type="InterPro" id="IPR018114">
    <property type="entry name" value="TRYPSIN_HIS"/>
</dbReference>
<feature type="domain" description="Peptidase S1" evidence="9">
    <location>
        <begin position="36"/>
        <end position="268"/>
    </location>
</feature>
<dbReference type="PRINTS" id="PR00722">
    <property type="entry name" value="CHYMOTRYPSIN"/>
</dbReference>
<evidence type="ECO:0000256" key="7">
    <source>
        <dbReference type="RuleBase" id="RU363034"/>
    </source>
</evidence>
<protein>
    <recommendedName>
        <fullName evidence="9">Peptidase S1 domain-containing protein</fullName>
    </recommendedName>
</protein>
<dbReference type="SMART" id="SM00020">
    <property type="entry name" value="Tryp_SPc"/>
    <property type="match status" value="1"/>
</dbReference>
<evidence type="ECO:0000256" key="3">
    <source>
        <dbReference type="ARBA" id="ARBA00022801"/>
    </source>
</evidence>
<proteinExistence type="predicted"/>
<feature type="chain" id="PRO_5042914039" description="Peptidase S1 domain-containing protein" evidence="8">
    <location>
        <begin position="23"/>
        <end position="535"/>
    </location>
</feature>
<dbReference type="CDD" id="cd00190">
    <property type="entry name" value="Tryp_SPc"/>
    <property type="match status" value="1"/>
</dbReference>
<dbReference type="Pfam" id="PF00089">
    <property type="entry name" value="Trypsin"/>
    <property type="match status" value="2"/>
</dbReference>
<dbReference type="InterPro" id="IPR009003">
    <property type="entry name" value="Peptidase_S1_PA"/>
</dbReference>
<accession>A0AAN9DJU2</accession>